<dbReference type="Proteomes" id="UP001295469">
    <property type="component" value="Chromosome A06"/>
</dbReference>
<dbReference type="EMBL" id="HG994360">
    <property type="protein sequence ID" value="CAF2087858.1"/>
    <property type="molecule type" value="Genomic_DNA"/>
</dbReference>
<sequence>MFFFILKQNYPVNKSVTTTTITIISVSSFSTSANEAVSATITITSAAATIILISTPSLSISANELCFNHHHKISFYQFSYQSFFLSRCRFIKKIEFSPPSIQDL</sequence>
<gene>
    <name evidence="1" type="ORF">DARMORV10_A06P30840.1</name>
</gene>
<proteinExistence type="predicted"/>
<protein>
    <submittedName>
        <fullName evidence="1">(rape) hypothetical protein</fullName>
    </submittedName>
</protein>
<reference evidence="1" key="1">
    <citation type="submission" date="2021-01" db="EMBL/GenBank/DDBJ databases">
        <authorList>
            <consortium name="Genoscope - CEA"/>
            <person name="William W."/>
        </authorList>
    </citation>
    <scope>NUCLEOTIDE SEQUENCE</scope>
</reference>
<feature type="non-terminal residue" evidence="1">
    <location>
        <position position="104"/>
    </location>
</feature>
<name>A0A816SG12_BRANA</name>
<evidence type="ECO:0000313" key="1">
    <source>
        <dbReference type="EMBL" id="CAF2087858.1"/>
    </source>
</evidence>
<accession>A0A816SG12</accession>
<dbReference type="AlphaFoldDB" id="A0A816SG12"/>
<organism evidence="1">
    <name type="scientific">Brassica napus</name>
    <name type="common">Rape</name>
    <dbReference type="NCBI Taxonomy" id="3708"/>
    <lineage>
        <taxon>Eukaryota</taxon>
        <taxon>Viridiplantae</taxon>
        <taxon>Streptophyta</taxon>
        <taxon>Embryophyta</taxon>
        <taxon>Tracheophyta</taxon>
        <taxon>Spermatophyta</taxon>
        <taxon>Magnoliopsida</taxon>
        <taxon>eudicotyledons</taxon>
        <taxon>Gunneridae</taxon>
        <taxon>Pentapetalae</taxon>
        <taxon>rosids</taxon>
        <taxon>malvids</taxon>
        <taxon>Brassicales</taxon>
        <taxon>Brassicaceae</taxon>
        <taxon>Brassiceae</taxon>
        <taxon>Brassica</taxon>
    </lineage>
</organism>